<evidence type="ECO:0000313" key="2">
    <source>
        <dbReference type="Proteomes" id="UP000003835"/>
    </source>
</evidence>
<dbReference type="Proteomes" id="UP000003835">
    <property type="component" value="Unassembled WGS sequence"/>
</dbReference>
<proteinExistence type="predicted"/>
<reference evidence="1 2" key="1">
    <citation type="submission" date="2008-07" db="EMBL/GenBank/DDBJ databases">
        <authorList>
            <person name="Tandeau de Marsac N."/>
            <person name="Ferriera S."/>
            <person name="Johnson J."/>
            <person name="Kravitz S."/>
            <person name="Beeson K."/>
            <person name="Sutton G."/>
            <person name="Rogers Y.-H."/>
            <person name="Friedman R."/>
            <person name="Frazier M."/>
            <person name="Venter J.C."/>
        </authorList>
    </citation>
    <scope>NUCLEOTIDE SEQUENCE [LARGE SCALE GENOMIC DNA]</scope>
    <source>
        <strain evidence="1 2">PCC 7420</strain>
    </source>
</reference>
<dbReference type="HOGENOM" id="CLU_3024243_0_0_3"/>
<dbReference type="EMBL" id="DS989852">
    <property type="protein sequence ID" value="EDX74535.1"/>
    <property type="molecule type" value="Genomic_DNA"/>
</dbReference>
<protein>
    <submittedName>
        <fullName evidence="1">Uncharacterized protein</fullName>
    </submittedName>
</protein>
<accession>B4VTK6</accession>
<keyword evidence="2" id="KW-1185">Reference proteome</keyword>
<sequence length="55" mass="6187">MLGLDDLADYSEFIFDPEVIVSQYHSVILVAPPHPPQVEQDSLFGQTICDRVELV</sequence>
<name>B4VTK6_9CYAN</name>
<dbReference type="AlphaFoldDB" id="B4VTK6"/>
<organism evidence="1 2">
    <name type="scientific">Coleofasciculus chthonoplastes PCC 7420</name>
    <dbReference type="NCBI Taxonomy" id="118168"/>
    <lineage>
        <taxon>Bacteria</taxon>
        <taxon>Bacillati</taxon>
        <taxon>Cyanobacteriota</taxon>
        <taxon>Cyanophyceae</taxon>
        <taxon>Coleofasciculales</taxon>
        <taxon>Coleofasciculaceae</taxon>
        <taxon>Coleofasciculus</taxon>
    </lineage>
</organism>
<gene>
    <name evidence="1" type="ORF">MC7420_6013</name>
</gene>
<evidence type="ECO:0000313" key="1">
    <source>
        <dbReference type="EMBL" id="EDX74535.1"/>
    </source>
</evidence>